<evidence type="ECO:0000313" key="7">
    <source>
        <dbReference type="Proteomes" id="UP000539111"/>
    </source>
</evidence>
<comment type="similarity">
    <text evidence="1">Belongs to the glycosyl hydrolase 38 family.</text>
</comment>
<evidence type="ECO:0000256" key="2">
    <source>
        <dbReference type="ARBA" id="ARBA00022723"/>
    </source>
</evidence>
<dbReference type="Gene3D" id="3.20.110.10">
    <property type="entry name" value="Glycoside hydrolase 38, N terminal domain"/>
    <property type="match status" value="1"/>
</dbReference>
<keyword evidence="7" id="KW-1185">Reference proteome</keyword>
<dbReference type="AlphaFoldDB" id="A0A7Z0D1S7"/>
<accession>A0A7Z0D1S7</accession>
<evidence type="ECO:0000256" key="4">
    <source>
        <dbReference type="ARBA" id="ARBA00023295"/>
    </source>
</evidence>
<keyword evidence="3 6" id="KW-0378">Hydrolase</keyword>
<dbReference type="PANTHER" id="PTHR46017">
    <property type="entry name" value="ALPHA-MANNOSIDASE 2C1"/>
    <property type="match status" value="1"/>
</dbReference>
<dbReference type="Pfam" id="PF22907">
    <property type="entry name" value="Ams1-like_1st"/>
    <property type="match status" value="1"/>
</dbReference>
<dbReference type="InterPro" id="IPR027291">
    <property type="entry name" value="Glyco_hydro_38_N_sf"/>
</dbReference>
<gene>
    <name evidence="6" type="ORF">BJY26_001036</name>
</gene>
<dbReference type="InterPro" id="IPR041147">
    <property type="entry name" value="GH38_C"/>
</dbReference>
<dbReference type="InterPro" id="IPR011013">
    <property type="entry name" value="Gal_mutarotase_sf_dom"/>
</dbReference>
<dbReference type="Pfam" id="PF09261">
    <property type="entry name" value="Alpha-mann_mid"/>
    <property type="match status" value="1"/>
</dbReference>
<dbReference type="Proteomes" id="UP000539111">
    <property type="component" value="Unassembled WGS sequence"/>
</dbReference>
<dbReference type="SUPFAM" id="SSF88688">
    <property type="entry name" value="Families 57/38 glycoside transferase middle domain"/>
    <property type="match status" value="1"/>
</dbReference>
<dbReference type="GO" id="GO:0009313">
    <property type="term" value="P:oligosaccharide catabolic process"/>
    <property type="evidence" value="ECO:0007669"/>
    <property type="project" value="TreeGrafter"/>
</dbReference>
<dbReference type="Pfam" id="PF17677">
    <property type="entry name" value="Glyco_hydro38C2"/>
    <property type="match status" value="1"/>
</dbReference>
<dbReference type="InterPro" id="IPR054723">
    <property type="entry name" value="Ams1-like_N"/>
</dbReference>
<dbReference type="Gene3D" id="1.20.1270.50">
    <property type="entry name" value="Glycoside hydrolase family 38, central domain"/>
    <property type="match status" value="1"/>
</dbReference>
<sequence>MHHNETLTMGRLRRVLAERIRPVVHEAVAPLAIEAWHVGDGRGEPVPPAVALPGGDPEAAAAAGVRYEPFAVGRKWGPAWGTTWFHVTGNVPDDAGDDVELIVDLGWQDHSPGFQAEGLVYRPDGSVVKALNPRNAWIPAVAGESVDLYIEAAANPLLLDVHPFLPTEDGDKATARAEPIYTLARADINVFHRHVWELVGDFEVLGGLAAELGDTGRGRELLGAIAGALDAVDLGDVAGSASAARARLAPMFDRPAAASAHRLTAIGHAHIDSAWLWPVRETVRKVARTSSNVLGLLDSDPDFKFAMSSAQQYEWIKDHRPELWDRVKDAVAGGRFIPVGGMWVESDTNMVGSEAMARQFIYGQRFFRENFGVTCKEVWLPDSFGYSAALPQIVKSAGARWFLTQKISWNQENPFPHHTFQWEGIDGTRVFTHFPPADTYNSDLSAKEIGHAERNFRDKGAATRSLVPFGWGDGGGGPTREMLARAKRTHDLEGSARVSIESPREFFEAAEAEYPDAPVWKGELYLELHRGTYTSQALTKQGNRRSEHLLAEAELWSATAAVYAGHAYPYDDLERLWKLVLLQQFHDILPGSSIAWVHREAAENYAQVAAELRRLIDAAQSALDAGRQLEFNASPFARHGVPAHAAAAPSAIKQTRGVSVAEDGGDVVLDNGVIRARLDARGLLTSVYDIDARRELIPDGRAGNLLQLHQDFPNMWDAWDIDRFYKNTAVDLTVVDGIDTDGTAVVVRHSFGASTITQRISIEPGSRRVDFENDIDWHESEKLLKLAFPIDVHADSAAYETQFGHIFRPTHENTSWDNARFEVCAHRWVHVGETGYGAAVANDSTYGHDVSRHPSIAGGTYSTVRLSLVRGPKFPDPRTDQGRHVTRCSLVVGAEIPDAVEAGYALNLPERAAGDSDDSASPAAVAPLLSVAEGHVIVETVKLAEDRSGDVIARVYEPYGARARARLSAGFPVANVVQTNLLEDETRPDGVRAQGDGIELTLRPFQIVTVRLTPADADGRR</sequence>
<dbReference type="GO" id="GO:0030246">
    <property type="term" value="F:carbohydrate binding"/>
    <property type="evidence" value="ECO:0007669"/>
    <property type="project" value="InterPro"/>
</dbReference>
<dbReference type="RefSeq" id="WP_179426269.1">
    <property type="nucleotide sequence ID" value="NZ_JACBZP010000001.1"/>
</dbReference>
<reference evidence="6 7" key="1">
    <citation type="submission" date="2020-07" db="EMBL/GenBank/DDBJ databases">
        <title>Sequencing the genomes of 1000 actinobacteria strains.</title>
        <authorList>
            <person name="Klenk H.-P."/>
        </authorList>
    </citation>
    <scope>NUCLEOTIDE SEQUENCE [LARGE SCALE GENOMIC DNA]</scope>
    <source>
        <strain evidence="6 7">DSM 26341</strain>
    </source>
</reference>
<proteinExistence type="inferred from homology"/>
<dbReference type="Pfam" id="PF07748">
    <property type="entry name" value="Glyco_hydro_38C"/>
    <property type="match status" value="1"/>
</dbReference>
<evidence type="ECO:0000313" key="6">
    <source>
        <dbReference type="EMBL" id="NYI66730.1"/>
    </source>
</evidence>
<dbReference type="InterPro" id="IPR028995">
    <property type="entry name" value="Glyco_hydro_57/38_cen_sf"/>
</dbReference>
<dbReference type="InterPro" id="IPR011330">
    <property type="entry name" value="Glyco_hydro/deAcase_b/a-brl"/>
</dbReference>
<evidence type="ECO:0000256" key="1">
    <source>
        <dbReference type="ARBA" id="ARBA00009792"/>
    </source>
</evidence>
<keyword evidence="4 6" id="KW-0326">Glycosidase</keyword>
<dbReference type="InterPro" id="IPR015341">
    <property type="entry name" value="Glyco_hydro_38_cen"/>
</dbReference>
<dbReference type="FunFam" id="3.20.110.10:FF:000002">
    <property type="entry name" value="alpha-mannosidase 2C1 isoform X1"/>
    <property type="match status" value="1"/>
</dbReference>
<dbReference type="PANTHER" id="PTHR46017:SF1">
    <property type="entry name" value="ALPHA-MANNOSIDASE 2C1"/>
    <property type="match status" value="1"/>
</dbReference>
<dbReference type="GO" id="GO:0006013">
    <property type="term" value="P:mannose metabolic process"/>
    <property type="evidence" value="ECO:0007669"/>
    <property type="project" value="InterPro"/>
</dbReference>
<dbReference type="GO" id="GO:0004559">
    <property type="term" value="F:alpha-mannosidase activity"/>
    <property type="evidence" value="ECO:0007669"/>
    <property type="project" value="UniProtKB-EC"/>
</dbReference>
<dbReference type="CDD" id="cd10789">
    <property type="entry name" value="GH38N_AMII_ER_cytosolic"/>
    <property type="match status" value="1"/>
</dbReference>
<dbReference type="GO" id="GO:0046872">
    <property type="term" value="F:metal ion binding"/>
    <property type="evidence" value="ECO:0007669"/>
    <property type="project" value="UniProtKB-KW"/>
</dbReference>
<comment type="caution">
    <text evidence="6">The sequence shown here is derived from an EMBL/GenBank/DDBJ whole genome shotgun (WGS) entry which is preliminary data.</text>
</comment>
<evidence type="ECO:0000259" key="5">
    <source>
        <dbReference type="SMART" id="SM00872"/>
    </source>
</evidence>
<keyword evidence="2" id="KW-0479">Metal-binding</keyword>
<dbReference type="InterPro" id="IPR011682">
    <property type="entry name" value="Glyco_hydro_38_C"/>
</dbReference>
<dbReference type="EC" id="3.2.1.24" evidence="6"/>
<organism evidence="6 7">
    <name type="scientific">Spelaeicoccus albus</name>
    <dbReference type="NCBI Taxonomy" id="1280376"/>
    <lineage>
        <taxon>Bacteria</taxon>
        <taxon>Bacillati</taxon>
        <taxon>Actinomycetota</taxon>
        <taxon>Actinomycetes</taxon>
        <taxon>Micrococcales</taxon>
        <taxon>Brevibacteriaceae</taxon>
        <taxon>Spelaeicoccus</taxon>
    </lineage>
</organism>
<dbReference type="SMART" id="SM00872">
    <property type="entry name" value="Alpha-mann_mid"/>
    <property type="match status" value="1"/>
</dbReference>
<dbReference type="FunFam" id="1.20.1270.50:FF:000004">
    <property type="entry name" value="alpha-mannosidase 2C1 isoform X1"/>
    <property type="match status" value="1"/>
</dbReference>
<dbReference type="Gene3D" id="2.70.98.30">
    <property type="entry name" value="Golgi alpha-mannosidase II, domain 4"/>
    <property type="match status" value="1"/>
</dbReference>
<dbReference type="SUPFAM" id="SSF74650">
    <property type="entry name" value="Galactose mutarotase-like"/>
    <property type="match status" value="1"/>
</dbReference>
<dbReference type="EMBL" id="JACBZP010000001">
    <property type="protein sequence ID" value="NYI66730.1"/>
    <property type="molecule type" value="Genomic_DNA"/>
</dbReference>
<dbReference type="Pfam" id="PF01074">
    <property type="entry name" value="Glyco_hydro_38N"/>
    <property type="match status" value="1"/>
</dbReference>
<feature type="domain" description="Glycoside hydrolase family 38 central" evidence="5">
    <location>
        <begin position="527"/>
        <end position="605"/>
    </location>
</feature>
<dbReference type="InterPro" id="IPR037094">
    <property type="entry name" value="Glyco_hydro_38_cen_sf"/>
</dbReference>
<dbReference type="SUPFAM" id="SSF88713">
    <property type="entry name" value="Glycoside hydrolase/deacetylase"/>
    <property type="match status" value="1"/>
</dbReference>
<evidence type="ECO:0000256" key="3">
    <source>
        <dbReference type="ARBA" id="ARBA00022801"/>
    </source>
</evidence>
<name>A0A7Z0D1S7_9MICO</name>
<protein>
    <submittedName>
        <fullName evidence="6">Alpha-mannosidase</fullName>
        <ecNumber evidence="6">3.2.1.24</ecNumber>
    </submittedName>
</protein>
<dbReference type="InterPro" id="IPR000602">
    <property type="entry name" value="Glyco_hydro_38_N"/>
</dbReference>